<reference evidence="2" key="1">
    <citation type="submission" date="2017-09" db="EMBL/GenBank/DDBJ databases">
        <title>Depth-based differentiation of microbial function through sediment-hosted aquifers and enrichment of novel symbionts in the deep terrestrial subsurface.</title>
        <authorList>
            <person name="Probst A.J."/>
            <person name="Ladd B."/>
            <person name="Jarett J.K."/>
            <person name="Geller-Mcgrath D.E."/>
            <person name="Sieber C.M.K."/>
            <person name="Emerson J.B."/>
            <person name="Anantharaman K."/>
            <person name="Thomas B.C."/>
            <person name="Malmstrom R."/>
            <person name="Stieglmeier M."/>
            <person name="Klingl A."/>
            <person name="Woyke T."/>
            <person name="Ryan C.M."/>
            <person name="Banfield J.F."/>
        </authorList>
    </citation>
    <scope>NUCLEOTIDE SEQUENCE [LARGE SCALE GENOMIC DNA]</scope>
</reference>
<dbReference type="Proteomes" id="UP000229526">
    <property type="component" value="Unassembled WGS sequence"/>
</dbReference>
<name>A0A2H0UNX9_9BACT</name>
<dbReference type="AlphaFoldDB" id="A0A2H0UNX9"/>
<proteinExistence type="predicted"/>
<accession>A0A2H0UNX9</accession>
<organism evidence="1 2">
    <name type="scientific">Candidatus Harrisonbacteria bacterium CG10_big_fil_rev_8_21_14_0_10_49_15</name>
    <dbReference type="NCBI Taxonomy" id="1974587"/>
    <lineage>
        <taxon>Bacteria</taxon>
        <taxon>Candidatus Harrisoniibacteriota</taxon>
    </lineage>
</organism>
<gene>
    <name evidence="1" type="ORF">COU11_00455</name>
</gene>
<protein>
    <submittedName>
        <fullName evidence="1">Uncharacterized protein</fullName>
    </submittedName>
</protein>
<evidence type="ECO:0000313" key="2">
    <source>
        <dbReference type="Proteomes" id="UP000229526"/>
    </source>
</evidence>
<evidence type="ECO:0000313" key="1">
    <source>
        <dbReference type="EMBL" id="PIR87475.1"/>
    </source>
</evidence>
<sequence>MENDTKKLHIKFEGSMMESGRIDANDFAHTVSATADLLRFIAKNVDGAKNKTLSVNLLALRPGSFEVDLVVNLKDLVLISPAFVPLLNVNTVSTVKQLIEVLKSLIQVKKFLKGEKPTKIEVVQSDGSPHVAIHNNSGQVNINVTAYNILQGEGGNKRLRKIFQPLLKEGTELESIEIVDEDSERIQVLRQEAPYFEKDEELQMTEHKVRGIITAMDRKTYNGKISIGEKRINFEVEISDIKNLDKIIDGLIESMKNKVTIMVIGEAAFDAELNIKSLKIKDIEKDRKLFD</sequence>
<comment type="caution">
    <text evidence="1">The sequence shown here is derived from an EMBL/GenBank/DDBJ whole genome shotgun (WGS) entry which is preliminary data.</text>
</comment>
<dbReference type="EMBL" id="PFBD01000002">
    <property type="protein sequence ID" value="PIR87475.1"/>
    <property type="molecule type" value="Genomic_DNA"/>
</dbReference>